<dbReference type="Proteomes" id="UP000002357">
    <property type="component" value="Chromosome"/>
</dbReference>
<gene>
    <name evidence="2" type="ORF">SCLAV_0227</name>
</gene>
<evidence type="ECO:0000313" key="2">
    <source>
        <dbReference type="EMBL" id="EFG05303.1"/>
    </source>
</evidence>
<accession>E2Q756</accession>
<dbReference type="InterPro" id="IPR023214">
    <property type="entry name" value="HAD_sf"/>
</dbReference>
<evidence type="ECO:0000313" key="3">
    <source>
        <dbReference type="Proteomes" id="UP000002357"/>
    </source>
</evidence>
<name>E2Q756_STRCL</name>
<dbReference type="InterPro" id="IPR036412">
    <property type="entry name" value="HAD-like_sf"/>
</dbReference>
<dbReference type="KEGG" id="sclf:BB341_26625"/>
<organism evidence="2 3">
    <name type="scientific">Streptomyces clavuligerus</name>
    <dbReference type="NCBI Taxonomy" id="1901"/>
    <lineage>
        <taxon>Bacteria</taxon>
        <taxon>Bacillati</taxon>
        <taxon>Actinomycetota</taxon>
        <taxon>Actinomycetes</taxon>
        <taxon>Kitasatosporales</taxon>
        <taxon>Streptomycetaceae</taxon>
        <taxon>Streptomyces</taxon>
    </lineage>
</organism>
<keyword evidence="2" id="KW-0378">Hydrolase</keyword>
<dbReference type="Gene3D" id="3.40.50.1000">
    <property type="entry name" value="HAD superfamily/HAD-like"/>
    <property type="match status" value="1"/>
</dbReference>
<dbReference type="SUPFAM" id="SSF56784">
    <property type="entry name" value="HAD-like"/>
    <property type="match status" value="1"/>
</dbReference>
<dbReference type="eggNOG" id="ENOG5031ZRC">
    <property type="taxonomic scope" value="Bacteria"/>
</dbReference>
<dbReference type="STRING" id="1901.BB341_26625"/>
<feature type="region of interest" description="Disordered" evidence="1">
    <location>
        <begin position="1"/>
        <end position="28"/>
    </location>
</feature>
<dbReference type="GO" id="GO:0016787">
    <property type="term" value="F:hydrolase activity"/>
    <property type="evidence" value="ECO:0007669"/>
    <property type="project" value="UniProtKB-KW"/>
</dbReference>
<proteinExistence type="predicted"/>
<reference evidence="2 3" key="1">
    <citation type="journal article" date="2010" name="Genome Biol. Evol.">
        <title>The sequence of a 1.8-mb bacterial linear plasmid reveals a rich evolutionary reservoir of secondary metabolic pathways.</title>
        <authorList>
            <person name="Medema M.H."/>
            <person name="Trefzer A."/>
            <person name="Kovalchuk A."/>
            <person name="van den Berg M."/>
            <person name="Mueller U."/>
            <person name="Heijne W."/>
            <person name="Wu L."/>
            <person name="Alam M.T."/>
            <person name="Ronning C.M."/>
            <person name="Nierman W.C."/>
            <person name="Bovenberg R.A.L."/>
            <person name="Breitling R."/>
            <person name="Takano E."/>
        </authorList>
    </citation>
    <scope>NUCLEOTIDE SEQUENCE [LARGE SCALE GENOMIC DNA]</scope>
    <source>
        <strain evidence="3">ATCC 27064 / DSM 738 / JCM 4710 / NBRC 13307 / NCIMB 12785 / NRRL 3585 / VKM Ac-602</strain>
    </source>
</reference>
<dbReference type="AlphaFoldDB" id="E2Q756"/>
<feature type="compositionally biased region" description="Basic residues" evidence="1">
    <location>
        <begin position="1"/>
        <end position="24"/>
    </location>
</feature>
<sequence length="271" mass="29228">MPFGPHRRHRARAGPRRRAHRVSHRSTTAIRTPTAIRQPTAARPLATAIREDTPMPALVVFDCYKTLITAPPVPGPEEFTTHLSAALAVDAHLARKVVDSVYGAVFTAMTDPAALQPATLALLDEALREQGEPRPRAALEEALWQAFGCADPAGFALCGPVADAMRRVAAAGHTVRLLSNCYLPGSLMRRLLRRTGVPDVYERALFSGDGGPKKPDPRAFRLIGEGAFDRRAMVGDDEEIDIAPAAALGWDTVRVDTDALDPVGLPALARR</sequence>
<keyword evidence="3" id="KW-1185">Reference proteome</keyword>
<dbReference type="EMBL" id="CM000913">
    <property type="protein sequence ID" value="EFG05303.1"/>
    <property type="molecule type" value="Genomic_DNA"/>
</dbReference>
<dbReference type="Pfam" id="PF00702">
    <property type="entry name" value="Hydrolase"/>
    <property type="match status" value="1"/>
</dbReference>
<protein>
    <submittedName>
        <fullName evidence="2">Hydrolase domain-containing protein</fullName>
    </submittedName>
</protein>
<evidence type="ECO:0000256" key="1">
    <source>
        <dbReference type="SAM" id="MobiDB-lite"/>
    </source>
</evidence>